<feature type="non-terminal residue" evidence="2">
    <location>
        <position position="1"/>
    </location>
</feature>
<feature type="compositionally biased region" description="Polar residues" evidence="1">
    <location>
        <begin position="36"/>
        <end position="49"/>
    </location>
</feature>
<comment type="caution">
    <text evidence="2">The sequence shown here is derived from an EMBL/GenBank/DDBJ whole genome shotgun (WGS) entry which is preliminary data.</text>
</comment>
<evidence type="ECO:0000313" key="2">
    <source>
        <dbReference type="EMBL" id="KZL84407.1"/>
    </source>
</evidence>
<dbReference type="Proteomes" id="UP000076584">
    <property type="component" value="Unassembled WGS sequence"/>
</dbReference>
<dbReference type="AlphaFoldDB" id="A0A167DVR5"/>
<keyword evidence="3" id="KW-1185">Reference proteome</keyword>
<protein>
    <submittedName>
        <fullName evidence="2">Uncharacterized protein</fullName>
    </submittedName>
</protein>
<name>A0A167DVR5_COLIC</name>
<feature type="region of interest" description="Disordered" evidence="1">
    <location>
        <begin position="10"/>
        <end position="51"/>
    </location>
</feature>
<dbReference type="EMBL" id="LFIW01000875">
    <property type="protein sequence ID" value="KZL84407.1"/>
    <property type="molecule type" value="Genomic_DNA"/>
</dbReference>
<proteinExistence type="predicted"/>
<sequence length="115" mass="13128">LSFNMYFFQKASSRTSRPDVLRDGSEKKADGLAPASTLSNPVSTPTSTDPFPHKKVMRAKYIDQSKLKTSLDSIYGEGNYLVKERANRYIIMLPTPMKDGDLNRLEQRVRLHYND</sequence>
<organism evidence="2 3">
    <name type="scientific">Colletotrichum incanum</name>
    <name type="common">Soybean anthracnose fungus</name>
    <dbReference type="NCBI Taxonomy" id="1573173"/>
    <lineage>
        <taxon>Eukaryota</taxon>
        <taxon>Fungi</taxon>
        <taxon>Dikarya</taxon>
        <taxon>Ascomycota</taxon>
        <taxon>Pezizomycotina</taxon>
        <taxon>Sordariomycetes</taxon>
        <taxon>Hypocreomycetidae</taxon>
        <taxon>Glomerellales</taxon>
        <taxon>Glomerellaceae</taxon>
        <taxon>Colletotrichum</taxon>
        <taxon>Colletotrichum spaethianum species complex</taxon>
    </lineage>
</organism>
<evidence type="ECO:0000313" key="3">
    <source>
        <dbReference type="Proteomes" id="UP000076584"/>
    </source>
</evidence>
<reference evidence="2 3" key="1">
    <citation type="submission" date="2015-06" db="EMBL/GenBank/DDBJ databases">
        <title>Survival trade-offs in plant roots during colonization by closely related pathogenic and mutualistic fungi.</title>
        <authorList>
            <person name="Hacquard S."/>
            <person name="Kracher B."/>
            <person name="Hiruma K."/>
            <person name="Weinman A."/>
            <person name="Muench P."/>
            <person name="Garrido Oter R."/>
            <person name="Ver Loren van Themaat E."/>
            <person name="Dallerey J.-F."/>
            <person name="Damm U."/>
            <person name="Henrissat B."/>
            <person name="Lespinet O."/>
            <person name="Thon M."/>
            <person name="Kemen E."/>
            <person name="McHardy A.C."/>
            <person name="Schulze-Lefert P."/>
            <person name="O'Connell R.J."/>
        </authorList>
    </citation>
    <scope>NUCLEOTIDE SEQUENCE [LARGE SCALE GENOMIC DNA]</scope>
    <source>
        <strain evidence="2 3">MAFF 238704</strain>
    </source>
</reference>
<feature type="compositionally biased region" description="Basic and acidic residues" evidence="1">
    <location>
        <begin position="16"/>
        <end position="30"/>
    </location>
</feature>
<evidence type="ECO:0000256" key="1">
    <source>
        <dbReference type="SAM" id="MobiDB-lite"/>
    </source>
</evidence>
<gene>
    <name evidence="2" type="ORF">CI238_06788</name>
</gene>
<accession>A0A167DVR5</accession>